<reference evidence="2" key="1">
    <citation type="submission" date="2021-01" db="EMBL/GenBank/DDBJ databases">
        <authorList>
            <person name="Corre E."/>
            <person name="Pelletier E."/>
            <person name="Niang G."/>
            <person name="Scheremetjew M."/>
            <person name="Finn R."/>
            <person name="Kale V."/>
            <person name="Holt S."/>
            <person name="Cochrane G."/>
            <person name="Meng A."/>
            <person name="Brown T."/>
            <person name="Cohen L."/>
        </authorList>
    </citation>
    <scope>NUCLEOTIDE SEQUENCE</scope>
    <source>
        <strain evidence="2">UIO037</strain>
    </source>
</reference>
<name>A0A7S4MYT0_9EUKA</name>
<proteinExistence type="predicted"/>
<accession>A0A7S4MYT0</accession>
<gene>
    <name evidence="2" type="ORF">CPOL0286_LOCUS15047</name>
</gene>
<sequence length="107" mass="11569">MHRIDRSCCPERAYQFLSAAMSHTNELSSVKRSMHRGPSGASEHGHLGRVAGQDRIPLGVVELPRVHRKQLLISGAVALRCVACGNPVDAAGHTRVGGEDRWRAGAH</sequence>
<evidence type="ECO:0000256" key="1">
    <source>
        <dbReference type="SAM" id="MobiDB-lite"/>
    </source>
</evidence>
<feature type="region of interest" description="Disordered" evidence="1">
    <location>
        <begin position="30"/>
        <end position="49"/>
    </location>
</feature>
<protein>
    <submittedName>
        <fullName evidence="2">Uncharacterized protein</fullName>
    </submittedName>
</protein>
<dbReference type="EMBL" id="HBKO01033056">
    <property type="protein sequence ID" value="CAE2252921.1"/>
    <property type="molecule type" value="Transcribed_RNA"/>
</dbReference>
<dbReference type="AlphaFoldDB" id="A0A7S4MYT0"/>
<organism evidence="2">
    <name type="scientific">Prymnesium polylepis</name>
    <dbReference type="NCBI Taxonomy" id="72548"/>
    <lineage>
        <taxon>Eukaryota</taxon>
        <taxon>Haptista</taxon>
        <taxon>Haptophyta</taxon>
        <taxon>Prymnesiophyceae</taxon>
        <taxon>Prymnesiales</taxon>
        <taxon>Prymnesiaceae</taxon>
        <taxon>Prymnesium</taxon>
    </lineage>
</organism>
<evidence type="ECO:0000313" key="2">
    <source>
        <dbReference type="EMBL" id="CAE2252921.1"/>
    </source>
</evidence>